<dbReference type="GO" id="GO:0000921">
    <property type="term" value="P:septin ring assembly"/>
    <property type="evidence" value="ECO:0007669"/>
    <property type="project" value="InterPro"/>
</dbReference>
<accession>A0A412PEI9</accession>
<protein>
    <submittedName>
        <fullName evidence="8">Selenide, water dikinase</fullName>
    </submittedName>
</protein>
<keyword evidence="8" id="KW-0418">Kinase</keyword>
<evidence type="ECO:0000256" key="6">
    <source>
        <dbReference type="SAM" id="Coils"/>
    </source>
</evidence>
<dbReference type="Pfam" id="PF06160">
    <property type="entry name" value="EzrA"/>
    <property type="match status" value="1"/>
</dbReference>
<dbReference type="Proteomes" id="UP000284731">
    <property type="component" value="Unassembled WGS sequence"/>
</dbReference>
<dbReference type="GO" id="GO:0005886">
    <property type="term" value="C:plasma membrane"/>
    <property type="evidence" value="ECO:0007669"/>
    <property type="project" value="UniProtKB-SubCell"/>
</dbReference>
<evidence type="ECO:0000313" key="8">
    <source>
        <dbReference type="EMBL" id="RGT56037.1"/>
    </source>
</evidence>
<comment type="caution">
    <text evidence="8">The sequence shown here is derived from an EMBL/GenBank/DDBJ whole genome shotgun (WGS) entry which is preliminary data.</text>
</comment>
<evidence type="ECO:0000256" key="4">
    <source>
        <dbReference type="ARBA" id="ARBA00023136"/>
    </source>
</evidence>
<dbReference type="GO" id="GO:0005940">
    <property type="term" value="C:septin ring"/>
    <property type="evidence" value="ECO:0007669"/>
    <property type="project" value="InterPro"/>
</dbReference>
<sequence>MNQILTLLSDIRFIIAVGAIFILLLIILIVTTVRARRYKSEYIELENRYQSIKQIPLSLKMNKAIAVSRVNQDTVDRVNSAQNKFDEVQSCISALASKLTDLERYISAGTLSKAGNAIKDIETSMTTTEADAKTLENMLDAILAKETAQREEVTTLKNRFRALKAQAAENAPKLYFAWPLVEQKVVDTEKMFATFEEWMFSSDFDKANRELVSIKAVMAELEEMIENMPSLLEDAKGVIPNMAEVLHKDYIHNRNRGVYLKHLNVEENLNQMTESLRESLKQLKTGSTLGVRETLDTMKAELREMDQAVKQEGESFDAIQELSKESTALADEADKNAAYVKEAFAKSSSRFGFADLEEKLAEQIARLQALEAKMPAVMDSVRNYQVPASTVVGSLKELNEEIVACNTEFKNIRTRIEAASGDEERCKKQLVKLQIVMNQMQVKIRKYKLPNISEAYEDDMRRANDYIHRLDNLMEEVPLNMQLLNGTLQEALDFIYKLYNNVNNVVGTVMMVENTIVFGNRYRSTYADIDSELTRSELSFRNGEYTQALTTAIATIEKIHPGNYESMIKENAKSAA</sequence>
<keyword evidence="5" id="KW-0717">Septation</keyword>
<dbReference type="GO" id="GO:0000917">
    <property type="term" value="P:division septum assembly"/>
    <property type="evidence" value="ECO:0007669"/>
    <property type="project" value="UniProtKB-KW"/>
</dbReference>
<keyword evidence="5" id="KW-0132">Cell division</keyword>
<keyword evidence="4 7" id="KW-0472">Membrane</keyword>
<reference evidence="8 9" key="1">
    <citation type="submission" date="2018-08" db="EMBL/GenBank/DDBJ databases">
        <title>A genome reference for cultivated species of the human gut microbiota.</title>
        <authorList>
            <person name="Zou Y."/>
            <person name="Xue W."/>
            <person name="Luo G."/>
        </authorList>
    </citation>
    <scope>NUCLEOTIDE SEQUENCE [LARGE SCALE GENOMIC DNA]</scope>
    <source>
        <strain evidence="8 9">AF18-46</strain>
    </source>
</reference>
<dbReference type="AlphaFoldDB" id="A0A412PEI9"/>
<comment type="subcellular location">
    <subcellularLocation>
        <location evidence="1">Cell membrane</location>
        <topology evidence="1">Single-pass membrane protein</topology>
    </subcellularLocation>
</comment>
<keyword evidence="5" id="KW-0131">Cell cycle</keyword>
<keyword evidence="2 7" id="KW-0812">Transmembrane</keyword>
<gene>
    <name evidence="8" type="ORF">DWX20_04300</name>
</gene>
<dbReference type="GO" id="GO:0016301">
    <property type="term" value="F:kinase activity"/>
    <property type="evidence" value="ECO:0007669"/>
    <property type="project" value="UniProtKB-KW"/>
</dbReference>
<evidence type="ECO:0000256" key="7">
    <source>
        <dbReference type="SAM" id="Phobius"/>
    </source>
</evidence>
<evidence type="ECO:0000313" key="9">
    <source>
        <dbReference type="Proteomes" id="UP000284731"/>
    </source>
</evidence>
<evidence type="ECO:0000256" key="2">
    <source>
        <dbReference type="ARBA" id="ARBA00022692"/>
    </source>
</evidence>
<dbReference type="RefSeq" id="WP_118764616.1">
    <property type="nucleotide sequence ID" value="NZ_CABJCF010000002.1"/>
</dbReference>
<feature type="coiled-coil region" evidence="6">
    <location>
        <begin position="353"/>
        <end position="415"/>
    </location>
</feature>
<keyword evidence="8" id="KW-0808">Transferase</keyword>
<evidence type="ECO:0000256" key="5">
    <source>
        <dbReference type="ARBA" id="ARBA00023210"/>
    </source>
</evidence>
<dbReference type="EMBL" id="QRWX01000002">
    <property type="protein sequence ID" value="RGT56037.1"/>
    <property type="molecule type" value="Genomic_DNA"/>
</dbReference>
<keyword evidence="6" id="KW-0175">Coiled coil</keyword>
<evidence type="ECO:0000256" key="3">
    <source>
        <dbReference type="ARBA" id="ARBA00022989"/>
    </source>
</evidence>
<name>A0A412PEI9_9FIRM</name>
<dbReference type="InterPro" id="IPR010379">
    <property type="entry name" value="EzrA"/>
</dbReference>
<organism evidence="8 9">
    <name type="scientific">Solobacterium moorei</name>
    <dbReference type="NCBI Taxonomy" id="102148"/>
    <lineage>
        <taxon>Bacteria</taxon>
        <taxon>Bacillati</taxon>
        <taxon>Bacillota</taxon>
        <taxon>Erysipelotrichia</taxon>
        <taxon>Erysipelotrichales</taxon>
        <taxon>Erysipelotrichaceae</taxon>
        <taxon>Solobacterium</taxon>
    </lineage>
</organism>
<feature type="transmembrane region" description="Helical" evidence="7">
    <location>
        <begin position="12"/>
        <end position="33"/>
    </location>
</feature>
<proteinExistence type="predicted"/>
<keyword evidence="3 7" id="KW-1133">Transmembrane helix</keyword>
<evidence type="ECO:0000256" key="1">
    <source>
        <dbReference type="ARBA" id="ARBA00004162"/>
    </source>
</evidence>